<dbReference type="Gene3D" id="3.30.1370.50">
    <property type="entry name" value="R3H-like domain"/>
    <property type="match status" value="1"/>
</dbReference>
<dbReference type="Proteomes" id="UP001302676">
    <property type="component" value="Unassembled WGS sequence"/>
</dbReference>
<feature type="domain" description="G-patch" evidence="10">
    <location>
        <begin position="671"/>
        <end position="714"/>
    </location>
</feature>
<feature type="domain" description="R3H" evidence="11">
    <location>
        <begin position="532"/>
        <end position="594"/>
    </location>
</feature>
<evidence type="ECO:0000256" key="1">
    <source>
        <dbReference type="ARBA" id="ARBA00004123"/>
    </source>
</evidence>
<comment type="caution">
    <text evidence="12">The sequence shown here is derived from an EMBL/GenBank/DDBJ whole genome shotgun (WGS) entry which is preliminary data.</text>
</comment>
<evidence type="ECO:0000256" key="7">
    <source>
        <dbReference type="ARBA" id="ARBA00023187"/>
    </source>
</evidence>
<feature type="compositionally biased region" description="Basic and acidic residues" evidence="9">
    <location>
        <begin position="95"/>
        <end position="111"/>
    </location>
</feature>
<accession>A0AAN6ZII4</accession>
<feature type="region of interest" description="Disordered" evidence="9">
    <location>
        <begin position="1"/>
        <end position="35"/>
    </location>
</feature>
<feature type="region of interest" description="Disordered" evidence="9">
    <location>
        <begin position="330"/>
        <end position="384"/>
    </location>
</feature>
<dbReference type="CDD" id="cd02646">
    <property type="entry name" value="R3H_G-patch"/>
    <property type="match status" value="1"/>
</dbReference>
<comment type="similarity">
    <text evidence="3">Belongs to the SQS1 family.</text>
</comment>
<evidence type="ECO:0000313" key="13">
    <source>
        <dbReference type="Proteomes" id="UP001302676"/>
    </source>
</evidence>
<comment type="subcellular location">
    <subcellularLocation>
        <location evidence="2">Cytoplasm</location>
    </subcellularLocation>
    <subcellularLocation>
        <location evidence="1">Nucleus</location>
    </subcellularLocation>
</comment>
<proteinExistence type="inferred from homology"/>
<dbReference type="InterPro" id="IPR001374">
    <property type="entry name" value="R3H_dom"/>
</dbReference>
<dbReference type="AlphaFoldDB" id="A0AAN6ZII4"/>
<dbReference type="InterPro" id="IPR036867">
    <property type="entry name" value="R3H_dom_sf"/>
</dbReference>
<name>A0AAN6ZII4_9PEZI</name>
<evidence type="ECO:0000256" key="2">
    <source>
        <dbReference type="ARBA" id="ARBA00004496"/>
    </source>
</evidence>
<dbReference type="Pfam" id="PF01585">
    <property type="entry name" value="G-patch"/>
    <property type="match status" value="1"/>
</dbReference>
<dbReference type="GO" id="GO:0005737">
    <property type="term" value="C:cytoplasm"/>
    <property type="evidence" value="ECO:0007669"/>
    <property type="project" value="UniProtKB-SubCell"/>
</dbReference>
<evidence type="ECO:0000259" key="11">
    <source>
        <dbReference type="PROSITE" id="PS51061"/>
    </source>
</evidence>
<feature type="region of interest" description="Disordered" evidence="9">
    <location>
        <begin position="463"/>
        <end position="485"/>
    </location>
</feature>
<keyword evidence="6" id="KW-0507">mRNA processing</keyword>
<evidence type="ECO:0000256" key="6">
    <source>
        <dbReference type="ARBA" id="ARBA00022664"/>
    </source>
</evidence>
<feature type="region of interest" description="Disordered" evidence="9">
    <location>
        <begin position="189"/>
        <end position="310"/>
    </location>
</feature>
<dbReference type="GeneID" id="87821735"/>
<dbReference type="RefSeq" id="XP_062632504.1">
    <property type="nucleotide sequence ID" value="XM_062785122.1"/>
</dbReference>
<keyword evidence="13" id="KW-1185">Reference proteome</keyword>
<reference evidence="12" key="1">
    <citation type="journal article" date="2023" name="Mol. Phylogenet. Evol.">
        <title>Genome-scale phylogeny and comparative genomics of the fungal order Sordariales.</title>
        <authorList>
            <person name="Hensen N."/>
            <person name="Bonometti L."/>
            <person name="Westerberg I."/>
            <person name="Brannstrom I.O."/>
            <person name="Guillou S."/>
            <person name="Cros-Aarteil S."/>
            <person name="Calhoun S."/>
            <person name="Haridas S."/>
            <person name="Kuo A."/>
            <person name="Mondo S."/>
            <person name="Pangilinan J."/>
            <person name="Riley R."/>
            <person name="LaButti K."/>
            <person name="Andreopoulos B."/>
            <person name="Lipzen A."/>
            <person name="Chen C."/>
            <person name="Yan M."/>
            <person name="Daum C."/>
            <person name="Ng V."/>
            <person name="Clum A."/>
            <person name="Steindorff A."/>
            <person name="Ohm R.A."/>
            <person name="Martin F."/>
            <person name="Silar P."/>
            <person name="Natvig D.O."/>
            <person name="Lalanne C."/>
            <person name="Gautier V."/>
            <person name="Ament-Velasquez S.L."/>
            <person name="Kruys A."/>
            <person name="Hutchinson M.I."/>
            <person name="Powell A.J."/>
            <person name="Barry K."/>
            <person name="Miller A.N."/>
            <person name="Grigoriev I.V."/>
            <person name="Debuchy R."/>
            <person name="Gladieux P."/>
            <person name="Hiltunen Thoren M."/>
            <person name="Johannesson H."/>
        </authorList>
    </citation>
    <scope>NUCLEOTIDE SEQUENCE</scope>
    <source>
        <strain evidence="12">CBS 141.50</strain>
    </source>
</reference>
<dbReference type="InterPro" id="IPR000467">
    <property type="entry name" value="G_patch_dom"/>
</dbReference>
<evidence type="ECO:0000256" key="3">
    <source>
        <dbReference type="ARBA" id="ARBA00010306"/>
    </source>
</evidence>
<dbReference type="InterPro" id="IPR051189">
    <property type="entry name" value="Splicing_assoc_domain"/>
</dbReference>
<dbReference type="GO" id="GO:0005634">
    <property type="term" value="C:nucleus"/>
    <property type="evidence" value="ECO:0007669"/>
    <property type="project" value="UniProtKB-SubCell"/>
</dbReference>
<evidence type="ECO:0000313" key="12">
    <source>
        <dbReference type="EMBL" id="KAK4139133.1"/>
    </source>
</evidence>
<dbReference type="GO" id="GO:0008380">
    <property type="term" value="P:RNA splicing"/>
    <property type="evidence" value="ECO:0007669"/>
    <property type="project" value="UniProtKB-KW"/>
</dbReference>
<dbReference type="PROSITE" id="PS50174">
    <property type="entry name" value="G_PATCH"/>
    <property type="match status" value="1"/>
</dbReference>
<feature type="compositionally biased region" description="Pro residues" evidence="9">
    <location>
        <begin position="195"/>
        <end position="205"/>
    </location>
</feature>
<dbReference type="SMART" id="SM00443">
    <property type="entry name" value="G_patch"/>
    <property type="match status" value="1"/>
</dbReference>
<feature type="compositionally biased region" description="Basic residues" evidence="9">
    <location>
        <begin position="283"/>
        <end position="297"/>
    </location>
</feature>
<dbReference type="GO" id="GO:0006397">
    <property type="term" value="P:mRNA processing"/>
    <property type="evidence" value="ECO:0007669"/>
    <property type="project" value="UniProtKB-KW"/>
</dbReference>
<gene>
    <name evidence="12" type="ORF">C8A04DRAFT_40958</name>
</gene>
<sequence length="714" mass="77257">MPSKRAKRGSNAPKAPWGPRGKLLRGGPQNMGSYSTEFSMKDEAKHTVSHQASWGTGDAKLRQRPITFVSAGVVEPLKEESVSTDAADPSITKASSHDATKMDPADDEASHAVDIDAVATKIEIGTEITVERTAEATAESIIGATGQDAIVVRESTQHCHVGISERTPGPVGAEGEDFFVFDLAENDDNPVPGSFIPPPRIPSPKPSLAESDSSEEVILFKGRTAGDRSATPVNKPFRDRIVDAASPRGSSEPKAEVTTGAPRWRGSQRGGASGPCPVTRTQRQPRSRRNSKKNRKPHSYEEEDDDGTDNDAILADYIANMAADSDDDILASPFASLGGHRDLGDDDGAVDFGDTNTKSPLDDDLSGGEQGLTASGTSEDEMDNNEDLELDDEALAHLLAKQEDLGMGSDELMLFSGAFTSARQLRGTQSSSKRPGWGLHQLASATQVADALDNLDIADWNQLPGQRSGRKNKQPPNFNVSDSDIEAALNSAWNRDRERKKHRRMEREALRAEGMLGTKADPSDLRVKYPSGMRLDDMKAELVLFLVGSADRLDFPPLDKHARKVLHEVANKFNVKSQSTGKGDQRRPVLYRTNRTVRYTSTTSVDATKHVEQATMRIHRKYFHRVDKAQGTGTPRGSMMGNAGNRAATGHKALTLREGEIVGASVPELSQENKGRTMLEKMGWSKGMSLGALDNQGILEPVTQVIKRSKAGLG</sequence>
<dbReference type="SMART" id="SM00393">
    <property type="entry name" value="R3H"/>
    <property type="match status" value="1"/>
</dbReference>
<dbReference type="Pfam" id="PF01424">
    <property type="entry name" value="R3H"/>
    <property type="match status" value="1"/>
</dbReference>
<dbReference type="PROSITE" id="PS51061">
    <property type="entry name" value="R3H"/>
    <property type="match status" value="1"/>
</dbReference>
<dbReference type="InterPro" id="IPR034082">
    <property type="entry name" value="R3H_G-patch"/>
</dbReference>
<dbReference type="EMBL" id="MU853692">
    <property type="protein sequence ID" value="KAK4139133.1"/>
    <property type="molecule type" value="Genomic_DNA"/>
</dbReference>
<evidence type="ECO:0000256" key="9">
    <source>
        <dbReference type="SAM" id="MobiDB-lite"/>
    </source>
</evidence>
<evidence type="ECO:0000259" key="10">
    <source>
        <dbReference type="PROSITE" id="PS50174"/>
    </source>
</evidence>
<keyword evidence="8" id="KW-0539">Nucleus</keyword>
<evidence type="ECO:0000256" key="5">
    <source>
        <dbReference type="ARBA" id="ARBA00022490"/>
    </source>
</evidence>
<dbReference type="PANTHER" id="PTHR14195">
    <property type="entry name" value="G PATCH DOMAIN CONTAINING PROTEIN 2"/>
    <property type="match status" value="1"/>
</dbReference>
<dbReference type="SUPFAM" id="SSF82708">
    <property type="entry name" value="R3H domain"/>
    <property type="match status" value="1"/>
</dbReference>
<keyword evidence="5" id="KW-0963">Cytoplasm</keyword>
<protein>
    <recommendedName>
        <fullName evidence="4">Protein SQS1</fullName>
    </recommendedName>
</protein>
<feature type="region of interest" description="Disordered" evidence="9">
    <location>
        <begin position="77"/>
        <end position="111"/>
    </location>
</feature>
<evidence type="ECO:0000256" key="8">
    <source>
        <dbReference type="ARBA" id="ARBA00023242"/>
    </source>
</evidence>
<evidence type="ECO:0000256" key="4">
    <source>
        <dbReference type="ARBA" id="ARBA00018964"/>
    </source>
</evidence>
<organism evidence="12 13">
    <name type="scientific">Dichotomopilus funicola</name>
    <dbReference type="NCBI Taxonomy" id="1934379"/>
    <lineage>
        <taxon>Eukaryota</taxon>
        <taxon>Fungi</taxon>
        <taxon>Dikarya</taxon>
        <taxon>Ascomycota</taxon>
        <taxon>Pezizomycotina</taxon>
        <taxon>Sordariomycetes</taxon>
        <taxon>Sordariomycetidae</taxon>
        <taxon>Sordariales</taxon>
        <taxon>Chaetomiaceae</taxon>
        <taxon>Dichotomopilus</taxon>
    </lineage>
</organism>
<reference evidence="12" key="2">
    <citation type="submission" date="2023-05" db="EMBL/GenBank/DDBJ databases">
        <authorList>
            <consortium name="Lawrence Berkeley National Laboratory"/>
            <person name="Steindorff A."/>
            <person name="Hensen N."/>
            <person name="Bonometti L."/>
            <person name="Westerberg I."/>
            <person name="Brannstrom I.O."/>
            <person name="Guillou S."/>
            <person name="Cros-Aarteil S."/>
            <person name="Calhoun S."/>
            <person name="Haridas S."/>
            <person name="Kuo A."/>
            <person name="Mondo S."/>
            <person name="Pangilinan J."/>
            <person name="Riley R."/>
            <person name="Labutti K."/>
            <person name="Andreopoulos B."/>
            <person name="Lipzen A."/>
            <person name="Chen C."/>
            <person name="Yanf M."/>
            <person name="Daum C."/>
            <person name="Ng V."/>
            <person name="Clum A."/>
            <person name="Ohm R."/>
            <person name="Martin F."/>
            <person name="Silar P."/>
            <person name="Natvig D."/>
            <person name="Lalanne C."/>
            <person name="Gautier V."/>
            <person name="Ament-Velasquez S.L."/>
            <person name="Kruys A."/>
            <person name="Hutchinson M.I."/>
            <person name="Powell A.J."/>
            <person name="Barry K."/>
            <person name="Miller A.N."/>
            <person name="Grigoriev I.V."/>
            <person name="Debuchy R."/>
            <person name="Gladieux P."/>
            <person name="Thoren M.H."/>
            <person name="Johannesson H."/>
        </authorList>
    </citation>
    <scope>NUCLEOTIDE SEQUENCE</scope>
    <source>
        <strain evidence="12">CBS 141.50</strain>
    </source>
</reference>
<dbReference type="GO" id="GO:0003676">
    <property type="term" value="F:nucleic acid binding"/>
    <property type="evidence" value="ECO:0007669"/>
    <property type="project" value="UniProtKB-UniRule"/>
</dbReference>
<keyword evidence="7" id="KW-0508">mRNA splicing</keyword>